<dbReference type="GO" id="GO:0000155">
    <property type="term" value="F:phosphorelay sensor kinase activity"/>
    <property type="evidence" value="ECO:0007669"/>
    <property type="project" value="TreeGrafter"/>
</dbReference>
<evidence type="ECO:0000256" key="5">
    <source>
        <dbReference type="PROSITE-ProRule" id="PRU00169"/>
    </source>
</evidence>
<evidence type="ECO:0000259" key="7">
    <source>
        <dbReference type="PROSITE" id="PS50109"/>
    </source>
</evidence>
<dbReference type="Gene3D" id="3.40.50.2300">
    <property type="match status" value="1"/>
</dbReference>
<evidence type="ECO:0000256" key="4">
    <source>
        <dbReference type="ARBA" id="ARBA00022777"/>
    </source>
</evidence>
<dbReference type="SMART" id="SM00448">
    <property type="entry name" value="REC"/>
    <property type="match status" value="1"/>
</dbReference>
<keyword evidence="4 9" id="KW-0418">Kinase</keyword>
<feature type="modified residue" description="4-aspartylphosphate" evidence="5">
    <location>
        <position position="564"/>
    </location>
</feature>
<dbReference type="Pfam" id="PF00072">
    <property type="entry name" value="Response_reg"/>
    <property type="match status" value="1"/>
</dbReference>
<dbReference type="PROSITE" id="PS50110">
    <property type="entry name" value="RESPONSE_REGULATORY"/>
    <property type="match status" value="1"/>
</dbReference>
<reference evidence="9 10" key="1">
    <citation type="submission" date="2017-12" db="EMBL/GenBank/DDBJ databases">
        <title>Sequencing, de novo assembly and annotation of complete genome of a new Thraustochytrid species, strain FCC1311.</title>
        <authorList>
            <person name="Sedici K."/>
            <person name="Godart F."/>
            <person name="Aiese Cigliano R."/>
            <person name="Sanseverino W."/>
            <person name="Barakat M."/>
            <person name="Ortet P."/>
            <person name="Marechal E."/>
            <person name="Cagnac O."/>
            <person name="Amato A."/>
        </authorList>
    </citation>
    <scope>NUCLEOTIDE SEQUENCE [LARGE SCALE GENOMIC DNA]</scope>
</reference>
<gene>
    <name evidence="9" type="ORF">FCC1311_042582</name>
</gene>
<dbReference type="InterPro" id="IPR005467">
    <property type="entry name" value="His_kinase_dom"/>
</dbReference>
<accession>A0A2R5GBS0</accession>
<feature type="transmembrane region" description="Helical" evidence="6">
    <location>
        <begin position="99"/>
        <end position="121"/>
    </location>
</feature>
<dbReference type="InterPro" id="IPR001789">
    <property type="entry name" value="Sig_transdc_resp-reg_receiver"/>
</dbReference>
<sequence>MVIELLEVAQTVAEAAGKRADAALRYTFRQTPRVELALTLGLGPRIDRALGAAPNPDQAARLEEIRLGWLRRANNGVVIMTLIVALIVIPDMATSGPEFRSVVGTRCAQVIFLLILLTYAAHRYPLAMRFHYAALDPIFFLSGRASNFVLKANWDMSSFYYSVMWHRILVTCLIRDSFAASLSNFAIISYCACRDAELSLDDIVEMGISKVTSRFSVVLLLILLIYATLRAKLLLCEVSAVEASKVNHLRTVFHFVSHEYRNHFFAGSLALDSLTSNHTMTLEARQDVKILERAHKNISSLMENILHLSRMEGDRSAAWRGQSRPFSVSRDLALQLRSFAATTIASDREQGSVNFQLIEDPSVQAIPLVNGSLSLLAQALNNLVSNAIKFTPSNGDVRVLMSAEANLNKRKAKLLIVVSDTGSGIDADALVDIFKPFKRSRTGDALDRGGSGLGLSFAKRIIESYEGGTIKVTSRVGEGSIFESIKLVAVQRDGALGAGRVWVRGITRAEETPDRAVANYICRQAAKVGVTLNIIEASDGESAVDLVRHGNGNDGATFDAITMDQYMPGTCDGLEATRRIRALGFEGPIIGVTGEEDLEQVQNMREAGCNAIWQKGGDLSNLLVYLGLDVGSVKATNGNAGPPSRARPQRSQSNEKMAISAAVAYFPDLHVAAGFCANTDSGLSSVP</sequence>
<proteinExistence type="predicted"/>
<comment type="caution">
    <text evidence="9">The sequence shown here is derived from an EMBL/GenBank/DDBJ whole genome shotgun (WGS) entry which is preliminary data.</text>
</comment>
<protein>
    <recommendedName>
        <fullName evidence="2">histidine kinase</fullName>
        <ecNumber evidence="2">2.7.13.3</ecNumber>
    </recommendedName>
</protein>
<organism evidence="9 10">
    <name type="scientific">Hondaea fermentalgiana</name>
    <dbReference type="NCBI Taxonomy" id="2315210"/>
    <lineage>
        <taxon>Eukaryota</taxon>
        <taxon>Sar</taxon>
        <taxon>Stramenopiles</taxon>
        <taxon>Bigyra</taxon>
        <taxon>Labyrinthulomycetes</taxon>
        <taxon>Thraustochytrida</taxon>
        <taxon>Thraustochytriidae</taxon>
        <taxon>Hondaea</taxon>
    </lineage>
</organism>
<dbReference type="EC" id="2.7.13.3" evidence="2"/>
<dbReference type="GO" id="GO:0005886">
    <property type="term" value="C:plasma membrane"/>
    <property type="evidence" value="ECO:0007669"/>
    <property type="project" value="TreeGrafter"/>
</dbReference>
<dbReference type="InterPro" id="IPR004358">
    <property type="entry name" value="Sig_transdc_His_kin-like_C"/>
</dbReference>
<dbReference type="InterPro" id="IPR036890">
    <property type="entry name" value="HATPase_C_sf"/>
</dbReference>
<dbReference type="GO" id="GO:0009927">
    <property type="term" value="F:histidine phosphotransfer kinase activity"/>
    <property type="evidence" value="ECO:0007669"/>
    <property type="project" value="TreeGrafter"/>
</dbReference>
<keyword evidence="3" id="KW-0808">Transferase</keyword>
<comment type="catalytic activity">
    <reaction evidence="1">
        <text>ATP + protein L-histidine = ADP + protein N-phospho-L-histidine.</text>
        <dbReference type="EC" id="2.7.13.3"/>
    </reaction>
</comment>
<dbReference type="EMBL" id="BEYU01000038">
    <property type="protein sequence ID" value="GBG28035.1"/>
    <property type="molecule type" value="Genomic_DNA"/>
</dbReference>
<keyword evidence="10" id="KW-1185">Reference proteome</keyword>
<dbReference type="SUPFAM" id="SSF55874">
    <property type="entry name" value="ATPase domain of HSP90 chaperone/DNA topoisomerase II/histidine kinase"/>
    <property type="match status" value="1"/>
</dbReference>
<dbReference type="PANTHER" id="PTHR43047:SF72">
    <property type="entry name" value="OSMOSENSING HISTIDINE PROTEIN KINASE SLN1"/>
    <property type="match status" value="1"/>
</dbReference>
<evidence type="ECO:0000259" key="8">
    <source>
        <dbReference type="PROSITE" id="PS50110"/>
    </source>
</evidence>
<evidence type="ECO:0000313" key="10">
    <source>
        <dbReference type="Proteomes" id="UP000241890"/>
    </source>
</evidence>
<feature type="domain" description="Histidine kinase" evidence="7">
    <location>
        <begin position="255"/>
        <end position="482"/>
    </location>
</feature>
<dbReference type="Pfam" id="PF02518">
    <property type="entry name" value="HATPase_c"/>
    <property type="match status" value="1"/>
</dbReference>
<evidence type="ECO:0000256" key="6">
    <source>
        <dbReference type="SAM" id="Phobius"/>
    </source>
</evidence>
<keyword evidence="5" id="KW-0597">Phosphoprotein</keyword>
<dbReference type="PROSITE" id="PS50109">
    <property type="entry name" value="HIS_KIN"/>
    <property type="match status" value="1"/>
</dbReference>
<dbReference type="PRINTS" id="PR00344">
    <property type="entry name" value="BCTRLSENSOR"/>
</dbReference>
<dbReference type="Proteomes" id="UP000241890">
    <property type="component" value="Unassembled WGS sequence"/>
</dbReference>
<keyword evidence="6" id="KW-0812">Transmembrane</keyword>
<evidence type="ECO:0000256" key="2">
    <source>
        <dbReference type="ARBA" id="ARBA00012438"/>
    </source>
</evidence>
<dbReference type="AlphaFoldDB" id="A0A2R5GBS0"/>
<dbReference type="PANTHER" id="PTHR43047">
    <property type="entry name" value="TWO-COMPONENT HISTIDINE PROTEIN KINASE"/>
    <property type="match status" value="1"/>
</dbReference>
<dbReference type="SMART" id="SM00387">
    <property type="entry name" value="HATPase_c"/>
    <property type="match status" value="1"/>
</dbReference>
<dbReference type="InterPro" id="IPR011006">
    <property type="entry name" value="CheY-like_superfamily"/>
</dbReference>
<dbReference type="InParanoid" id="A0A2R5GBS0"/>
<evidence type="ECO:0000256" key="3">
    <source>
        <dbReference type="ARBA" id="ARBA00022679"/>
    </source>
</evidence>
<dbReference type="OrthoDB" id="287671at2759"/>
<evidence type="ECO:0000256" key="1">
    <source>
        <dbReference type="ARBA" id="ARBA00000085"/>
    </source>
</evidence>
<keyword evidence="6" id="KW-1133">Transmembrane helix</keyword>
<dbReference type="SUPFAM" id="SSF52172">
    <property type="entry name" value="CheY-like"/>
    <property type="match status" value="1"/>
</dbReference>
<feature type="domain" description="Response regulatory" evidence="8">
    <location>
        <begin position="507"/>
        <end position="630"/>
    </location>
</feature>
<feature type="transmembrane region" description="Helical" evidence="6">
    <location>
        <begin position="76"/>
        <end position="93"/>
    </location>
</feature>
<evidence type="ECO:0000313" key="9">
    <source>
        <dbReference type="EMBL" id="GBG28035.1"/>
    </source>
</evidence>
<feature type="transmembrane region" description="Helical" evidence="6">
    <location>
        <begin position="215"/>
        <end position="235"/>
    </location>
</feature>
<dbReference type="Gene3D" id="3.30.565.10">
    <property type="entry name" value="Histidine kinase-like ATPase, C-terminal domain"/>
    <property type="match status" value="1"/>
</dbReference>
<dbReference type="InterPro" id="IPR003594">
    <property type="entry name" value="HATPase_dom"/>
</dbReference>
<name>A0A2R5GBS0_9STRA</name>
<keyword evidence="6" id="KW-0472">Membrane</keyword>